<dbReference type="PROSITE" id="PS50016">
    <property type="entry name" value="ZF_PHD_2"/>
    <property type="match status" value="3"/>
</dbReference>
<dbReference type="InterPro" id="IPR013083">
    <property type="entry name" value="Znf_RING/FYVE/PHD"/>
</dbReference>
<dbReference type="PROSITE" id="PS01359">
    <property type="entry name" value="ZF_PHD_1"/>
    <property type="match status" value="1"/>
</dbReference>
<accession>A0AAP0AVM9</accession>
<dbReference type="PANTHER" id="PTHR47162">
    <property type="entry name" value="OS02G0192300 PROTEIN"/>
    <property type="match status" value="1"/>
</dbReference>
<dbReference type="InterPro" id="IPR011011">
    <property type="entry name" value="Znf_FYVE_PHD"/>
</dbReference>
<feature type="domain" description="PHD-type" evidence="5">
    <location>
        <begin position="557"/>
        <end position="607"/>
    </location>
</feature>
<dbReference type="InterPro" id="IPR001965">
    <property type="entry name" value="Znf_PHD"/>
</dbReference>
<feature type="domain" description="PHD-type" evidence="5">
    <location>
        <begin position="503"/>
        <end position="561"/>
    </location>
</feature>
<dbReference type="Gene3D" id="3.30.40.10">
    <property type="entry name" value="Zinc/RING finger domain, C3HC4 (zinc finger)"/>
    <property type="match status" value="1"/>
</dbReference>
<dbReference type="GO" id="GO:0008270">
    <property type="term" value="F:zinc ion binding"/>
    <property type="evidence" value="ECO:0007669"/>
    <property type="project" value="UniProtKB-KW"/>
</dbReference>
<dbReference type="Proteomes" id="UP001418222">
    <property type="component" value="Unassembled WGS sequence"/>
</dbReference>
<organism evidence="6 7">
    <name type="scientific">Platanthera zijinensis</name>
    <dbReference type="NCBI Taxonomy" id="2320716"/>
    <lineage>
        <taxon>Eukaryota</taxon>
        <taxon>Viridiplantae</taxon>
        <taxon>Streptophyta</taxon>
        <taxon>Embryophyta</taxon>
        <taxon>Tracheophyta</taxon>
        <taxon>Spermatophyta</taxon>
        <taxon>Magnoliopsida</taxon>
        <taxon>Liliopsida</taxon>
        <taxon>Asparagales</taxon>
        <taxon>Orchidaceae</taxon>
        <taxon>Orchidoideae</taxon>
        <taxon>Orchideae</taxon>
        <taxon>Orchidinae</taxon>
        <taxon>Platanthera</taxon>
    </lineage>
</organism>
<evidence type="ECO:0000256" key="1">
    <source>
        <dbReference type="ARBA" id="ARBA00022723"/>
    </source>
</evidence>
<name>A0AAP0AVM9_9ASPA</name>
<keyword evidence="2 4" id="KW-0863">Zinc-finger</keyword>
<evidence type="ECO:0000259" key="5">
    <source>
        <dbReference type="PROSITE" id="PS50016"/>
    </source>
</evidence>
<keyword evidence="3" id="KW-0862">Zinc</keyword>
<comment type="caution">
    <text evidence="6">The sequence shown here is derived from an EMBL/GenBank/DDBJ whole genome shotgun (WGS) entry which is preliminary data.</text>
</comment>
<dbReference type="EMBL" id="JBBWWQ010000020">
    <property type="protein sequence ID" value="KAK8916518.1"/>
    <property type="molecule type" value="Genomic_DNA"/>
</dbReference>
<keyword evidence="7" id="KW-1185">Reference proteome</keyword>
<dbReference type="PANTHER" id="PTHR47162:SF9">
    <property type="entry name" value="PHD FINGER PROTEIN EHD3-LIKE"/>
    <property type="match status" value="1"/>
</dbReference>
<proteinExistence type="predicted"/>
<dbReference type="InterPro" id="IPR019786">
    <property type="entry name" value="Zinc_finger_PHD-type_CS"/>
</dbReference>
<feature type="domain" description="PHD-type" evidence="5">
    <location>
        <begin position="396"/>
        <end position="446"/>
    </location>
</feature>
<sequence length="656" mass="73566">MSGGEKRCNGVLSSGELSTDGVITYRRKKRARVVGEELVRRHRVGVYEHDVFSRIGNHWRSTLVHMLNLPGVGEGGGIESCIHDALQSRPRSFTSKTKMADVAIMQPEDRYKGSCEIDDPAEVKVVFAKSTANGSNIKLENQTDINENTAKFQNVLREIFRSEDFASLCDLVCESFQNRTTSKLLDFSLINSKLRNGVYEQMPVSFNEDIQQLWNKFQKVGQDMLLLSCSLSKLSSNSYAKQVGEELGLEAGEGKLQANDNPQGTAELKNSMNSHVTGQFPLSDSDRSNKPDQSEASCLCKIHVRQQCGIETAGKHRLLCKGCEAVYHSSCSDPFGPELPSRSWYCASCCKDKTKSPELRVIHKRPIGDRPNVLEPEKNIPNSFKERDCSNKPHKVHTCKQCNTEAIGEHSLICDGCEGIYHISCVEPSFEEIPPRNWYCAPCVNGRTKEPEPVMESGEDGPHQNCSVCDRLDFSGAEKNARESSVSSKESGGPLAQSRTAVAHLCKLCGTCEDDDRRFLTCGNSFCPYKYYHIRCLKNSQIASQHQRNRDCWYCPSCLCRSCHKDQDDAEIVLCDVCDDAYHTYCMNPPRTSVPKGKWHCAQCNVARAKEGMRRHEQRILQQHCKKYSFQAIENNPLDILLNAVEKASCSTDQRP</sequence>
<protein>
    <recommendedName>
        <fullName evidence="5">PHD-type domain-containing protein</fullName>
    </recommendedName>
</protein>
<evidence type="ECO:0000256" key="3">
    <source>
        <dbReference type="ARBA" id="ARBA00022833"/>
    </source>
</evidence>
<dbReference type="SUPFAM" id="SSF57903">
    <property type="entry name" value="FYVE/PHD zinc finger"/>
    <property type="match status" value="4"/>
</dbReference>
<evidence type="ECO:0000256" key="4">
    <source>
        <dbReference type="PROSITE-ProRule" id="PRU00146"/>
    </source>
</evidence>
<gene>
    <name evidence="6" type="ORF">KSP39_PZI023270</name>
</gene>
<reference evidence="6 7" key="1">
    <citation type="journal article" date="2022" name="Nat. Plants">
        <title>Genomes of leafy and leafless Platanthera orchids illuminate the evolution of mycoheterotrophy.</title>
        <authorList>
            <person name="Li M.H."/>
            <person name="Liu K.W."/>
            <person name="Li Z."/>
            <person name="Lu H.C."/>
            <person name="Ye Q.L."/>
            <person name="Zhang D."/>
            <person name="Wang J.Y."/>
            <person name="Li Y.F."/>
            <person name="Zhong Z.M."/>
            <person name="Liu X."/>
            <person name="Yu X."/>
            <person name="Liu D.K."/>
            <person name="Tu X.D."/>
            <person name="Liu B."/>
            <person name="Hao Y."/>
            <person name="Liao X.Y."/>
            <person name="Jiang Y.T."/>
            <person name="Sun W.H."/>
            <person name="Chen J."/>
            <person name="Chen Y.Q."/>
            <person name="Ai Y."/>
            <person name="Zhai J.W."/>
            <person name="Wu S.S."/>
            <person name="Zhou Z."/>
            <person name="Hsiao Y.Y."/>
            <person name="Wu W.L."/>
            <person name="Chen Y.Y."/>
            <person name="Lin Y.F."/>
            <person name="Hsu J.L."/>
            <person name="Li C.Y."/>
            <person name="Wang Z.W."/>
            <person name="Zhao X."/>
            <person name="Zhong W.Y."/>
            <person name="Ma X.K."/>
            <person name="Ma L."/>
            <person name="Huang J."/>
            <person name="Chen G.Z."/>
            <person name="Huang M.Z."/>
            <person name="Huang L."/>
            <person name="Peng D.H."/>
            <person name="Luo Y.B."/>
            <person name="Zou S.Q."/>
            <person name="Chen S.P."/>
            <person name="Lan S."/>
            <person name="Tsai W.C."/>
            <person name="Van de Peer Y."/>
            <person name="Liu Z.J."/>
        </authorList>
    </citation>
    <scope>NUCLEOTIDE SEQUENCE [LARGE SCALE GENOMIC DNA]</scope>
    <source>
        <strain evidence="6">Lor287</strain>
    </source>
</reference>
<dbReference type="InterPro" id="IPR019787">
    <property type="entry name" value="Znf_PHD-finger"/>
</dbReference>
<evidence type="ECO:0000313" key="7">
    <source>
        <dbReference type="Proteomes" id="UP001418222"/>
    </source>
</evidence>
<dbReference type="Pfam" id="PF00628">
    <property type="entry name" value="PHD"/>
    <property type="match status" value="2"/>
</dbReference>
<dbReference type="AlphaFoldDB" id="A0AAP0AVM9"/>
<evidence type="ECO:0000256" key="2">
    <source>
        <dbReference type="ARBA" id="ARBA00022771"/>
    </source>
</evidence>
<dbReference type="Gene3D" id="2.30.30.1150">
    <property type="match status" value="2"/>
</dbReference>
<evidence type="ECO:0000313" key="6">
    <source>
        <dbReference type="EMBL" id="KAK8916518.1"/>
    </source>
</evidence>
<dbReference type="SMART" id="SM00249">
    <property type="entry name" value="PHD"/>
    <property type="match status" value="4"/>
</dbReference>
<keyword evidence="1" id="KW-0479">Metal-binding</keyword>